<reference evidence="2 3" key="1">
    <citation type="submission" date="2019-02" db="EMBL/GenBank/DDBJ databases">
        <title>Deep-cultivation of Planctomycetes and their phenomic and genomic characterization uncovers novel biology.</title>
        <authorList>
            <person name="Wiegand S."/>
            <person name="Jogler M."/>
            <person name="Boedeker C."/>
            <person name="Pinto D."/>
            <person name="Vollmers J."/>
            <person name="Rivas-Marin E."/>
            <person name="Kohn T."/>
            <person name="Peeters S.H."/>
            <person name="Heuer A."/>
            <person name="Rast P."/>
            <person name="Oberbeckmann S."/>
            <person name="Bunk B."/>
            <person name="Jeske O."/>
            <person name="Meyerdierks A."/>
            <person name="Storesund J.E."/>
            <person name="Kallscheuer N."/>
            <person name="Luecker S."/>
            <person name="Lage O.M."/>
            <person name="Pohl T."/>
            <person name="Merkel B.J."/>
            <person name="Hornburger P."/>
            <person name="Mueller R.-W."/>
            <person name="Bruemmer F."/>
            <person name="Labrenz M."/>
            <person name="Spormann A.M."/>
            <person name="Op Den Camp H."/>
            <person name="Overmann J."/>
            <person name="Amann R."/>
            <person name="Jetten M.S.M."/>
            <person name="Mascher T."/>
            <person name="Medema M.H."/>
            <person name="Devos D.P."/>
            <person name="Kaster A.-K."/>
            <person name="Ovreas L."/>
            <person name="Rohde M."/>
            <person name="Galperin M.Y."/>
            <person name="Jogler C."/>
        </authorList>
    </citation>
    <scope>NUCLEOTIDE SEQUENCE [LARGE SCALE GENOMIC DNA]</scope>
    <source>
        <strain evidence="2 3">KOR42</strain>
    </source>
</reference>
<gene>
    <name evidence="2" type="ORF">KOR42_13910</name>
</gene>
<name>A0A5C5X7U3_9PLAN</name>
<dbReference type="EMBL" id="SIHI01000001">
    <property type="protein sequence ID" value="TWT58022.1"/>
    <property type="molecule type" value="Genomic_DNA"/>
</dbReference>
<comment type="caution">
    <text evidence="2">The sequence shown here is derived from an EMBL/GenBank/DDBJ whole genome shotgun (WGS) entry which is preliminary data.</text>
</comment>
<feature type="compositionally biased region" description="Basic and acidic residues" evidence="1">
    <location>
        <begin position="1"/>
        <end position="18"/>
    </location>
</feature>
<sequence>MTGEKRTEFERQPSETCERGFQQAKQVSARTEKP</sequence>
<evidence type="ECO:0000313" key="3">
    <source>
        <dbReference type="Proteomes" id="UP000317243"/>
    </source>
</evidence>
<organism evidence="2 3">
    <name type="scientific">Thalassoglobus neptunius</name>
    <dbReference type="NCBI Taxonomy" id="1938619"/>
    <lineage>
        <taxon>Bacteria</taxon>
        <taxon>Pseudomonadati</taxon>
        <taxon>Planctomycetota</taxon>
        <taxon>Planctomycetia</taxon>
        <taxon>Planctomycetales</taxon>
        <taxon>Planctomycetaceae</taxon>
        <taxon>Thalassoglobus</taxon>
    </lineage>
</organism>
<feature type="compositionally biased region" description="Polar residues" evidence="1">
    <location>
        <begin position="23"/>
        <end position="34"/>
    </location>
</feature>
<dbReference type="Proteomes" id="UP000317243">
    <property type="component" value="Unassembled WGS sequence"/>
</dbReference>
<dbReference type="AlphaFoldDB" id="A0A5C5X7U3"/>
<evidence type="ECO:0000313" key="2">
    <source>
        <dbReference type="EMBL" id="TWT58022.1"/>
    </source>
</evidence>
<feature type="region of interest" description="Disordered" evidence="1">
    <location>
        <begin position="1"/>
        <end position="34"/>
    </location>
</feature>
<evidence type="ECO:0000256" key="1">
    <source>
        <dbReference type="SAM" id="MobiDB-lite"/>
    </source>
</evidence>
<keyword evidence="3" id="KW-1185">Reference proteome</keyword>
<protein>
    <submittedName>
        <fullName evidence="2">Uncharacterized protein</fullName>
    </submittedName>
</protein>
<accession>A0A5C5X7U3</accession>
<proteinExistence type="predicted"/>